<dbReference type="Gene3D" id="3.40.50.1220">
    <property type="entry name" value="TPP-binding domain"/>
    <property type="match status" value="1"/>
</dbReference>
<keyword evidence="7" id="KW-0210">Decarboxylase</keyword>
<reference evidence="16 17" key="1">
    <citation type="submission" date="2007-06" db="EMBL/GenBank/DDBJ databases">
        <title>The Genome Sequence of Coccidioides posadasii RMSCC_3488.</title>
        <authorList>
            <consortium name="Coccidioides Genome Resources Consortium"/>
            <consortium name="The Broad Institute Genome Sequencing Platform"/>
            <person name="Henn M.R."/>
            <person name="Sykes S."/>
            <person name="Young S."/>
            <person name="Jaffe D."/>
            <person name="Berlin A."/>
            <person name="Alvarez P."/>
            <person name="Butler J."/>
            <person name="Gnerre S."/>
            <person name="Grabherr M."/>
            <person name="Mauceli E."/>
            <person name="Brockman W."/>
            <person name="Kodira C."/>
            <person name="Alvarado L."/>
            <person name="Zeng Q."/>
            <person name="Crawford M."/>
            <person name="Antoine C."/>
            <person name="Devon K."/>
            <person name="Galgiani J."/>
            <person name="Orsborn K."/>
            <person name="Lewis M.L."/>
            <person name="Nusbaum C."/>
            <person name="Galagan J."/>
            <person name="Birren B."/>
        </authorList>
    </citation>
    <scope>NUCLEOTIDE SEQUENCE [LARGE SCALE GENOMIC DNA]</scope>
    <source>
        <strain evidence="16 17">RMSCC 3488</strain>
    </source>
</reference>
<reference evidence="17" key="2">
    <citation type="journal article" date="2009" name="Genome Res.">
        <title>Comparative genomic analyses of the human fungal pathogens Coccidioides and their relatives.</title>
        <authorList>
            <person name="Sharpton T.J."/>
            <person name="Stajich J.E."/>
            <person name="Rounsley S.D."/>
            <person name="Gardner M.J."/>
            <person name="Wortman J.R."/>
            <person name="Jordar V.S."/>
            <person name="Maiti R."/>
            <person name="Kodira C.D."/>
            <person name="Neafsey D.E."/>
            <person name="Zeng Q."/>
            <person name="Hung C.-Y."/>
            <person name="McMahan C."/>
            <person name="Muszewska A."/>
            <person name="Grynberg M."/>
            <person name="Mandel M.A."/>
            <person name="Kellner E.M."/>
            <person name="Barker B.M."/>
            <person name="Galgiani J.N."/>
            <person name="Orbach M.J."/>
            <person name="Kirkland T.N."/>
            <person name="Cole G.T."/>
            <person name="Henn M.R."/>
            <person name="Birren B.W."/>
            <person name="Taylor J.W."/>
        </authorList>
    </citation>
    <scope>NUCLEOTIDE SEQUENCE [LARGE SCALE GENOMIC DNA]</scope>
    <source>
        <strain evidence="17">RMSCC 3488</strain>
    </source>
</reference>
<feature type="domain" description="Thiamine pyrophosphate enzyme central" evidence="13">
    <location>
        <begin position="209"/>
        <end position="342"/>
    </location>
</feature>
<dbReference type="GO" id="GO:0030976">
    <property type="term" value="F:thiamine pyrophosphate binding"/>
    <property type="evidence" value="ECO:0007669"/>
    <property type="project" value="InterPro"/>
</dbReference>
<evidence type="ECO:0000259" key="14">
    <source>
        <dbReference type="Pfam" id="PF02775"/>
    </source>
</evidence>
<evidence type="ECO:0000256" key="10">
    <source>
        <dbReference type="ARBA" id="ARBA00023239"/>
    </source>
</evidence>
<dbReference type="Pfam" id="PF00205">
    <property type="entry name" value="TPP_enzyme_M"/>
    <property type="match status" value="1"/>
</dbReference>
<dbReference type="InterPro" id="IPR047213">
    <property type="entry name" value="TPP_PYR_PDC_IPDC-like"/>
</dbReference>
<keyword evidence="6 11" id="KW-0479">Metal-binding</keyword>
<comment type="cofactor">
    <cofactor evidence="11">
        <name>Mg(2+)</name>
        <dbReference type="ChEBI" id="CHEBI:18420"/>
    </cofactor>
    <text evidence="11">Binds 1 Mg(2+) per subunit.</text>
</comment>
<evidence type="ECO:0000259" key="15">
    <source>
        <dbReference type="Pfam" id="PF02776"/>
    </source>
</evidence>
<dbReference type="FunFam" id="3.40.50.970:FF:000024">
    <property type="entry name" value="Pyruvate decarboxylase isozyme"/>
    <property type="match status" value="1"/>
</dbReference>
<feature type="binding site" evidence="11">
    <location>
        <position position="456"/>
    </location>
    <ligand>
        <name>Mg(2+)</name>
        <dbReference type="ChEBI" id="CHEBI:18420"/>
    </ligand>
</feature>
<dbReference type="GO" id="GO:0000287">
    <property type="term" value="F:magnesium ion binding"/>
    <property type="evidence" value="ECO:0007669"/>
    <property type="project" value="InterPro"/>
</dbReference>
<name>A0A0J6FHW1_COCPO</name>
<feature type="binding site" evidence="11">
    <location>
        <position position="485"/>
    </location>
    <ligand>
        <name>Mg(2+)</name>
        <dbReference type="ChEBI" id="CHEBI:18420"/>
    </ligand>
</feature>
<dbReference type="GO" id="GO:0005829">
    <property type="term" value="C:cytosol"/>
    <property type="evidence" value="ECO:0007669"/>
    <property type="project" value="TreeGrafter"/>
</dbReference>
<dbReference type="Pfam" id="PF02775">
    <property type="entry name" value="TPP_enzyme_C"/>
    <property type="match status" value="1"/>
</dbReference>
<evidence type="ECO:0000256" key="8">
    <source>
        <dbReference type="ARBA" id="ARBA00022842"/>
    </source>
</evidence>
<sequence>MTKESQIPVGEYLFRRLHQLGLRHILGVPGDFNLNLLDHIYNVPDMRWVGTCNELNAAYAADGYARTRGIPGAVITTYGVGELSAINGIAGAYSEYVPVIHIVGNTSRDMQRNHVKIHHTLWMDEWDHTTYQKMSEPVRKDSAFLTDPATAPEQIDRVIETCVKTRLPVYLFVPIDVPDLMTDSSRLSIPLDLEVRNEGREAHEDEVVSEIVRAIDQASSPGVLIDVLVQRHGLVGDAKELIEQINAPFYITPMGKSIVNESDPRFAGLYGGIVSNPSSAQSQIEGHDIILHVGPFPVSANTGGFSTNLPGDKVIKLHPSYCSVGNRVWDGLDFRPVVKKLVQRLNKQPLTRKASSVPKCQPYKETAHVDDSCVDGLDHKRFWDRLSRYIQPNDFVIAEVGTSQFGSLDLKLPDNCQYFSQLYYSCIGFTVPALLGVLLARKETGAEGRVILLVGDGSLQMTVQEFGTIIREGLKPTIFVVNNAGYSIERLIHGPMQQYNDISTQWDYQKMLSFFGAPNAPTYVAKTYAELGKVLNDEAFKKGDRIQLLEVFFDMLDSPWNLTALLDLKEKRLRAAAAAAAAANGN</sequence>
<organism evidence="16 17">
    <name type="scientific">Coccidioides posadasii RMSCC 3488</name>
    <dbReference type="NCBI Taxonomy" id="454284"/>
    <lineage>
        <taxon>Eukaryota</taxon>
        <taxon>Fungi</taxon>
        <taxon>Dikarya</taxon>
        <taxon>Ascomycota</taxon>
        <taxon>Pezizomycotina</taxon>
        <taxon>Eurotiomycetes</taxon>
        <taxon>Eurotiomycetidae</taxon>
        <taxon>Onygenales</taxon>
        <taxon>Onygenaceae</taxon>
        <taxon>Coccidioides</taxon>
    </lineage>
</organism>
<feature type="binding site" evidence="11">
    <location>
        <position position="483"/>
    </location>
    <ligand>
        <name>Mg(2+)</name>
        <dbReference type="ChEBI" id="CHEBI:18420"/>
    </ligand>
</feature>
<dbReference type="InterPro" id="IPR029061">
    <property type="entry name" value="THDP-binding"/>
</dbReference>
<dbReference type="CDD" id="cd02005">
    <property type="entry name" value="TPP_PDC_IPDC"/>
    <property type="match status" value="1"/>
</dbReference>
<dbReference type="PIRSF" id="PIRSF036565">
    <property type="entry name" value="Pyruvt_ip_decrb"/>
    <property type="match status" value="1"/>
</dbReference>
<dbReference type="OrthoDB" id="308383at2759"/>
<dbReference type="SUPFAM" id="SSF52467">
    <property type="entry name" value="DHS-like NAD/FAD-binding domain"/>
    <property type="match status" value="1"/>
</dbReference>
<dbReference type="InterPro" id="IPR012001">
    <property type="entry name" value="Thiamin_PyroP_enz_TPP-bd_dom"/>
</dbReference>
<dbReference type="InterPro" id="IPR047214">
    <property type="entry name" value="TPP_PDC_IPDC"/>
</dbReference>
<protein>
    <recommendedName>
        <fullName evidence="5">Pyruvate decarboxylase</fullName>
        <ecNumber evidence="4">4.1.1.1</ecNumber>
    </recommendedName>
</protein>
<dbReference type="GO" id="GO:0005634">
    <property type="term" value="C:nucleus"/>
    <property type="evidence" value="ECO:0007669"/>
    <property type="project" value="TreeGrafter"/>
</dbReference>
<dbReference type="GO" id="GO:0000949">
    <property type="term" value="P:aromatic amino acid family catabolic process to alcohol via Ehrlich pathway"/>
    <property type="evidence" value="ECO:0007669"/>
    <property type="project" value="TreeGrafter"/>
</dbReference>
<dbReference type="Proteomes" id="UP000054567">
    <property type="component" value="Unassembled WGS sequence"/>
</dbReference>
<dbReference type="PANTHER" id="PTHR43452:SF3">
    <property type="entry name" value="TRANSAMINATED AMINO ACID DECARBOXYLASE"/>
    <property type="match status" value="1"/>
</dbReference>
<evidence type="ECO:0000256" key="3">
    <source>
        <dbReference type="ARBA" id="ARBA00007812"/>
    </source>
</evidence>
<proteinExistence type="inferred from homology"/>
<dbReference type="SUPFAM" id="SSF52518">
    <property type="entry name" value="Thiamin diphosphate-binding fold (THDP-binding)"/>
    <property type="match status" value="2"/>
</dbReference>
<dbReference type="CDD" id="cd07038">
    <property type="entry name" value="TPP_PYR_PDC_IPDC_like"/>
    <property type="match status" value="1"/>
</dbReference>
<evidence type="ECO:0000313" key="17">
    <source>
        <dbReference type="Proteomes" id="UP000054567"/>
    </source>
</evidence>
<evidence type="ECO:0000256" key="11">
    <source>
        <dbReference type="PIRSR" id="PIRSR036565-2"/>
    </source>
</evidence>
<feature type="domain" description="Thiamine pyrophosphate enzyme TPP-binding" evidence="14">
    <location>
        <begin position="410"/>
        <end position="548"/>
    </location>
</feature>
<dbReference type="VEuPathDB" id="FungiDB:CPAG_09038"/>
<evidence type="ECO:0000259" key="13">
    <source>
        <dbReference type="Pfam" id="PF00205"/>
    </source>
</evidence>
<gene>
    <name evidence="16" type="ORF">CPAG_09038</name>
</gene>
<dbReference type="Gene3D" id="3.40.50.970">
    <property type="match status" value="2"/>
</dbReference>
<keyword evidence="9 12" id="KW-0786">Thiamine pyrophosphate</keyword>
<keyword evidence="10" id="KW-0456">Lyase</keyword>
<dbReference type="InterPro" id="IPR012000">
    <property type="entry name" value="Thiamin_PyroP_enz_cen_dom"/>
</dbReference>
<evidence type="ECO:0000256" key="2">
    <source>
        <dbReference type="ARBA" id="ARBA00001964"/>
    </source>
</evidence>
<dbReference type="EMBL" id="DS268114">
    <property type="protein sequence ID" value="KMM72746.1"/>
    <property type="molecule type" value="Genomic_DNA"/>
</dbReference>
<evidence type="ECO:0000256" key="4">
    <source>
        <dbReference type="ARBA" id="ARBA00013202"/>
    </source>
</evidence>
<evidence type="ECO:0000256" key="6">
    <source>
        <dbReference type="ARBA" id="ARBA00022723"/>
    </source>
</evidence>
<evidence type="ECO:0000256" key="9">
    <source>
        <dbReference type="ARBA" id="ARBA00023052"/>
    </source>
</evidence>
<dbReference type="AlphaFoldDB" id="A0A0J6FHW1"/>
<dbReference type="InterPro" id="IPR012110">
    <property type="entry name" value="PDC/IPDC-like"/>
</dbReference>
<dbReference type="GO" id="GO:0004737">
    <property type="term" value="F:pyruvate decarboxylase activity"/>
    <property type="evidence" value="ECO:0007669"/>
    <property type="project" value="UniProtKB-EC"/>
</dbReference>
<evidence type="ECO:0000256" key="1">
    <source>
        <dbReference type="ARBA" id="ARBA00001041"/>
    </source>
</evidence>
<evidence type="ECO:0000256" key="7">
    <source>
        <dbReference type="ARBA" id="ARBA00022793"/>
    </source>
</evidence>
<dbReference type="Pfam" id="PF02776">
    <property type="entry name" value="TPP_enzyme_N"/>
    <property type="match status" value="1"/>
</dbReference>
<dbReference type="FunFam" id="3.40.50.970:FF:000019">
    <property type="entry name" value="Pyruvate decarboxylase isozyme"/>
    <property type="match status" value="1"/>
</dbReference>
<evidence type="ECO:0000256" key="5">
    <source>
        <dbReference type="ARBA" id="ARBA00014422"/>
    </source>
</evidence>
<reference evidence="17" key="3">
    <citation type="journal article" date="2010" name="Genome Res.">
        <title>Population genomic sequencing of Coccidioides fungi reveals recent hybridization and transposon control.</title>
        <authorList>
            <person name="Neafsey D.E."/>
            <person name="Barker B.M."/>
            <person name="Sharpton T.J."/>
            <person name="Stajich J.E."/>
            <person name="Park D.J."/>
            <person name="Whiston E."/>
            <person name="Hung C.-Y."/>
            <person name="McMahan C."/>
            <person name="White J."/>
            <person name="Sykes S."/>
            <person name="Heiman D."/>
            <person name="Young S."/>
            <person name="Zeng Q."/>
            <person name="Abouelleil A."/>
            <person name="Aftuck L."/>
            <person name="Bessette D."/>
            <person name="Brown A."/>
            <person name="FitzGerald M."/>
            <person name="Lui A."/>
            <person name="Macdonald J.P."/>
            <person name="Priest M."/>
            <person name="Orbach M.J."/>
            <person name="Galgiani J.N."/>
            <person name="Kirkland T.N."/>
            <person name="Cole G.T."/>
            <person name="Birren B.W."/>
            <person name="Henn M.R."/>
            <person name="Taylor J.W."/>
            <person name="Rounsley S.D."/>
        </authorList>
    </citation>
    <scope>NUCLEOTIDE SEQUENCE [LARGE SCALE GENOMIC DNA]</scope>
    <source>
        <strain evidence="17">RMSCC 3488</strain>
    </source>
</reference>
<accession>A0A0J6FHW1</accession>
<feature type="domain" description="Thiamine pyrophosphate enzyme N-terminal TPP-binding" evidence="15">
    <location>
        <begin position="9"/>
        <end position="114"/>
    </location>
</feature>
<comment type="similarity">
    <text evidence="3 12">Belongs to the TPP enzyme family.</text>
</comment>
<dbReference type="EC" id="4.1.1.1" evidence="4"/>
<comment type="catalytic activity">
    <reaction evidence="1">
        <text>a 2-oxocarboxylate + H(+) = an aldehyde + CO2</text>
        <dbReference type="Rhea" id="RHEA:11628"/>
        <dbReference type="ChEBI" id="CHEBI:15378"/>
        <dbReference type="ChEBI" id="CHEBI:16526"/>
        <dbReference type="ChEBI" id="CHEBI:17478"/>
        <dbReference type="ChEBI" id="CHEBI:35179"/>
        <dbReference type="EC" id="4.1.1.1"/>
    </reaction>
</comment>
<keyword evidence="16" id="KW-0670">Pyruvate</keyword>
<dbReference type="PANTHER" id="PTHR43452">
    <property type="entry name" value="PYRUVATE DECARBOXYLASE"/>
    <property type="match status" value="1"/>
</dbReference>
<comment type="cofactor">
    <cofactor evidence="2">
        <name>thiamine diphosphate</name>
        <dbReference type="ChEBI" id="CHEBI:58937"/>
    </cofactor>
</comment>
<dbReference type="InterPro" id="IPR011766">
    <property type="entry name" value="TPP_enzyme_TPP-bd"/>
</dbReference>
<evidence type="ECO:0000313" key="16">
    <source>
        <dbReference type="EMBL" id="KMM72746.1"/>
    </source>
</evidence>
<keyword evidence="8 11" id="KW-0460">Magnesium</keyword>
<evidence type="ECO:0000256" key="12">
    <source>
        <dbReference type="RuleBase" id="RU362132"/>
    </source>
</evidence>
<dbReference type="InterPro" id="IPR029035">
    <property type="entry name" value="DHS-like_NAD/FAD-binding_dom"/>
</dbReference>